<evidence type="ECO:0000313" key="6">
    <source>
        <dbReference type="EMBL" id="WWD06220.1"/>
    </source>
</evidence>
<gene>
    <name evidence="6" type="ORF">V865_004306</name>
</gene>
<organism evidence="6 7">
    <name type="scientific">Kwoniella europaea PYCC6329</name>
    <dbReference type="NCBI Taxonomy" id="1423913"/>
    <lineage>
        <taxon>Eukaryota</taxon>
        <taxon>Fungi</taxon>
        <taxon>Dikarya</taxon>
        <taxon>Basidiomycota</taxon>
        <taxon>Agaricomycotina</taxon>
        <taxon>Tremellomycetes</taxon>
        <taxon>Tremellales</taxon>
        <taxon>Cryptococcaceae</taxon>
        <taxon>Kwoniella</taxon>
    </lineage>
</organism>
<evidence type="ECO:0000256" key="2">
    <source>
        <dbReference type="PIRSR" id="PIRSR630564-1"/>
    </source>
</evidence>
<dbReference type="AlphaFoldDB" id="A0AAX4KKS2"/>
<evidence type="ECO:0000259" key="5">
    <source>
        <dbReference type="PROSITE" id="PS51339"/>
    </source>
</evidence>
<dbReference type="GO" id="GO:0046856">
    <property type="term" value="P:phosphatidylinositol dephosphorylation"/>
    <property type="evidence" value="ECO:0007669"/>
    <property type="project" value="TreeGrafter"/>
</dbReference>
<dbReference type="PANTHER" id="PTHR10807">
    <property type="entry name" value="MYOTUBULARIN-RELATED"/>
    <property type="match status" value="1"/>
</dbReference>
<evidence type="ECO:0000256" key="3">
    <source>
        <dbReference type="PIRSR" id="PIRSR630564-2"/>
    </source>
</evidence>
<comment type="similarity">
    <text evidence="1">Belongs to the protein-tyrosine phosphatase family. Non-receptor class myotubularin subfamily.</text>
</comment>
<sequence length="894" mass="99483">MDTIRITKVDNVVLEYYIPPTTSEGGPSKVRKTGTIHLTPHHLIFCENPTEVSTQRKNETDLKQDKNKTEEIWIPYPIITLLTKLPQSIQGAYPLKVETKHFKNYVFLFEKDRSMGKSGGAEDVWQSIKDSAVKTSVELLHAFFYTPPPSSSTASTSVASTSTGWSTYNPRTEFARQGLGSKTKSWRFTDINKDYSFSTTYPSKLVVPARISDSTLSYASKYRSKARIPVLTYLHWGNNASITRSSQPMVGLKNSRSAQDERLVECIFSSHLYPEAAYSAPVYGATTTNLIIDARPTTNAMANVAMGAGTENMENYKLGKKAYLGIDNIHVMRNSLKIIIEAIREAESKPAASAISGAGVLDRTLLRKSNWLKHLSTILDGSLMIIKNIHLNASHVLIHCSDGWDRTAQLSAISQICLDPYYRTIEGFSVLVEKDFLSFGHKFLDRSNHLSSEKYFILSENEISSDDEEEDTPNGAAAAKAAQAFFASVQKQFTNSTQSHSHLKEISPVFHQFLDCVRQIQRQFPERFEFNEKYLLDIYHHLYSCQFGTFLFNNEKQKNQYTSLTRSIWDYTNQHKERYVNKEFDSGLDKKNDGDQGVLLYDPKDVKFWFRLFRRGDEEMNGSPIVLNQQAQGVDVVGPISSNSQDPVTLPSNPIRSISPLHDSTGQTPIRTDMSTSPSSGGGWNWQQFSSGAFNAVQNAGRQIKNISQDAYNQLKAEAGEIDGSDPWDSGIGRSGEMGGGTITSASGNENGLEDRKEYKPYTYTPRTNFRIPSESNPWSTGTTTSTSALPSVINPNFNATTTTPNSNDVLPTVNRLNSNSNSNPWSTDKPPATSTLPKPNSDKVQSKSSPSLAELSLNENTNSTPKLPTTTDEEMIRAAMGEDKKAWDPLGAL</sequence>
<dbReference type="Pfam" id="PF06602">
    <property type="entry name" value="Myotub-related"/>
    <property type="match status" value="1"/>
</dbReference>
<dbReference type="GO" id="GO:0004438">
    <property type="term" value="F:phosphatidylinositol-3-phosphate phosphatase activity"/>
    <property type="evidence" value="ECO:0007669"/>
    <property type="project" value="TreeGrafter"/>
</dbReference>
<dbReference type="Pfam" id="PF21098">
    <property type="entry name" value="PH-GRAM_MTMR6-like"/>
    <property type="match status" value="1"/>
</dbReference>
<feature type="compositionally biased region" description="Polar residues" evidence="4">
    <location>
        <begin position="847"/>
        <end position="871"/>
    </location>
</feature>
<protein>
    <recommendedName>
        <fullName evidence="5">Myotubularin phosphatase domain-containing protein</fullName>
    </recommendedName>
</protein>
<dbReference type="PROSITE" id="PS00383">
    <property type="entry name" value="TYR_PHOSPHATASE_1"/>
    <property type="match status" value="1"/>
</dbReference>
<dbReference type="GO" id="GO:0016020">
    <property type="term" value="C:membrane"/>
    <property type="evidence" value="ECO:0007669"/>
    <property type="project" value="TreeGrafter"/>
</dbReference>
<name>A0AAX4KKS2_9TREE</name>
<proteinExistence type="inferred from homology"/>
<feature type="binding site" evidence="3">
    <location>
        <begin position="328"/>
        <end position="329"/>
    </location>
    <ligand>
        <name>substrate</name>
    </ligand>
</feature>
<evidence type="ECO:0000313" key="7">
    <source>
        <dbReference type="Proteomes" id="UP001358614"/>
    </source>
</evidence>
<dbReference type="PROSITE" id="PS51339">
    <property type="entry name" value="PPASE_MYOTUBULARIN"/>
    <property type="match status" value="1"/>
</dbReference>
<feature type="binding site" evidence="3">
    <location>
        <begin position="400"/>
        <end position="406"/>
    </location>
    <ligand>
        <name>substrate</name>
    </ligand>
</feature>
<dbReference type="CDD" id="cd17666">
    <property type="entry name" value="PTP-MTM-like_fungal"/>
    <property type="match status" value="1"/>
</dbReference>
<feature type="active site" description="Phosphocysteine intermediate" evidence="2">
    <location>
        <position position="400"/>
    </location>
</feature>
<dbReference type="InterPro" id="IPR011993">
    <property type="entry name" value="PH-like_dom_sf"/>
</dbReference>
<feature type="compositionally biased region" description="Low complexity" evidence="4">
    <location>
        <begin position="795"/>
        <end position="808"/>
    </location>
</feature>
<dbReference type="InterPro" id="IPR048994">
    <property type="entry name" value="PH-GRAM_MTMR6-9"/>
</dbReference>
<dbReference type="RefSeq" id="XP_066084187.1">
    <property type="nucleotide sequence ID" value="XM_066228090.1"/>
</dbReference>
<dbReference type="InterPro" id="IPR010569">
    <property type="entry name" value="Myotubularin-like_Pase_dom"/>
</dbReference>
<dbReference type="Proteomes" id="UP001358614">
    <property type="component" value="Chromosome 1"/>
</dbReference>
<dbReference type="GO" id="GO:0005737">
    <property type="term" value="C:cytoplasm"/>
    <property type="evidence" value="ECO:0007669"/>
    <property type="project" value="TreeGrafter"/>
</dbReference>
<dbReference type="InterPro" id="IPR029021">
    <property type="entry name" value="Prot-tyrosine_phosphatase-like"/>
</dbReference>
<feature type="region of interest" description="Disordered" evidence="4">
    <location>
        <begin position="640"/>
        <end position="682"/>
    </location>
</feature>
<keyword evidence="7" id="KW-1185">Reference proteome</keyword>
<dbReference type="KEGG" id="ker:91103107"/>
<dbReference type="InterPro" id="IPR016130">
    <property type="entry name" value="Tyr_Pase_AS"/>
</dbReference>
<feature type="compositionally biased region" description="Polar residues" evidence="4">
    <location>
        <begin position="774"/>
        <end position="790"/>
    </location>
</feature>
<dbReference type="SUPFAM" id="SSF50729">
    <property type="entry name" value="PH domain-like"/>
    <property type="match status" value="1"/>
</dbReference>
<dbReference type="Gene3D" id="2.30.29.30">
    <property type="entry name" value="Pleckstrin-homology domain (PH domain)/Phosphotyrosine-binding domain (PTB)"/>
    <property type="match status" value="1"/>
</dbReference>
<dbReference type="SUPFAM" id="SSF52799">
    <property type="entry name" value="(Phosphotyrosine protein) phosphatases II"/>
    <property type="match status" value="1"/>
</dbReference>
<reference evidence="6 7" key="1">
    <citation type="submission" date="2024-01" db="EMBL/GenBank/DDBJ databases">
        <title>Comparative genomics of Cryptococcus and Kwoniella reveals pathogenesis evolution and contrasting modes of karyotype evolution via chromosome fusion or intercentromeric recombination.</title>
        <authorList>
            <person name="Coelho M.A."/>
            <person name="David-Palma M."/>
            <person name="Shea T."/>
            <person name="Bowers K."/>
            <person name="McGinley-Smith S."/>
            <person name="Mohammad A.W."/>
            <person name="Gnirke A."/>
            <person name="Yurkov A.M."/>
            <person name="Nowrousian M."/>
            <person name="Sun S."/>
            <person name="Cuomo C.A."/>
            <person name="Heitman J."/>
        </authorList>
    </citation>
    <scope>NUCLEOTIDE SEQUENCE [LARGE SCALE GENOMIC DNA]</scope>
    <source>
        <strain evidence="6 7">PYCC6329</strain>
    </source>
</reference>
<evidence type="ECO:0000256" key="1">
    <source>
        <dbReference type="ARBA" id="ARBA00007471"/>
    </source>
</evidence>
<evidence type="ECO:0000256" key="4">
    <source>
        <dbReference type="SAM" id="MobiDB-lite"/>
    </source>
</evidence>
<dbReference type="GeneID" id="91103107"/>
<feature type="domain" description="Myotubularin phosphatase" evidence="5">
    <location>
        <begin position="164"/>
        <end position="613"/>
    </location>
</feature>
<feature type="compositionally biased region" description="Polar residues" evidence="4">
    <location>
        <begin position="815"/>
        <end position="840"/>
    </location>
</feature>
<dbReference type="PANTHER" id="PTHR10807:SF128">
    <property type="entry name" value="PHOSPHATIDYLINOSITOL-3,5-BISPHOSPHATE 3-PHOSPHATASE"/>
    <property type="match status" value="1"/>
</dbReference>
<dbReference type="EMBL" id="CP144089">
    <property type="protein sequence ID" value="WWD06220.1"/>
    <property type="molecule type" value="Genomic_DNA"/>
</dbReference>
<feature type="region of interest" description="Disordered" evidence="4">
    <location>
        <begin position="765"/>
        <end position="873"/>
    </location>
</feature>
<accession>A0AAX4KKS2</accession>
<dbReference type="InterPro" id="IPR030564">
    <property type="entry name" value="Myotubularin"/>
</dbReference>